<dbReference type="InterPro" id="IPR036928">
    <property type="entry name" value="AS_sf"/>
</dbReference>
<dbReference type="OrthoDB" id="9811471at2"/>
<dbReference type="PANTHER" id="PTHR11895:SF7">
    <property type="entry name" value="GLUTAMYL-TRNA(GLN) AMIDOTRANSFERASE SUBUNIT A, MITOCHONDRIAL"/>
    <property type="match status" value="1"/>
</dbReference>
<reference evidence="3 4" key="1">
    <citation type="journal article" date="2012" name="Front. Microbiol.">
        <title>Redundancy and modularity in membrane-associated dissimilatory nitrate reduction in Bacillus.</title>
        <authorList>
            <person name="Heylen K."/>
            <person name="Keltjens J."/>
        </authorList>
    </citation>
    <scope>NUCLEOTIDE SEQUENCE [LARGE SCALE GENOMIC DNA]</scope>
    <source>
        <strain evidence="4">LMG 21833T</strain>
    </source>
</reference>
<feature type="domain" description="Amidase" evidence="2">
    <location>
        <begin position="30"/>
        <end position="456"/>
    </location>
</feature>
<dbReference type="RefSeq" id="WP_007087973.1">
    <property type="nucleotide sequence ID" value="NZ_AJLS01000181.1"/>
</dbReference>
<gene>
    <name evidence="3" type="ORF">BABA_24921</name>
</gene>
<accession>K6CR45</accession>
<name>K6CR45_9BACI</name>
<evidence type="ECO:0000313" key="4">
    <source>
        <dbReference type="Proteomes" id="UP000006316"/>
    </source>
</evidence>
<keyword evidence="4" id="KW-1185">Reference proteome</keyword>
<dbReference type="PROSITE" id="PS00571">
    <property type="entry name" value="AMIDASES"/>
    <property type="match status" value="1"/>
</dbReference>
<dbReference type="AlphaFoldDB" id="K6CR45"/>
<evidence type="ECO:0000259" key="2">
    <source>
        <dbReference type="Pfam" id="PF01425"/>
    </source>
</evidence>
<dbReference type="GO" id="GO:0003824">
    <property type="term" value="F:catalytic activity"/>
    <property type="evidence" value="ECO:0007669"/>
    <property type="project" value="InterPro"/>
</dbReference>
<dbReference type="EMBL" id="AJLS01000181">
    <property type="protein sequence ID" value="EKN62722.1"/>
    <property type="molecule type" value="Genomic_DNA"/>
</dbReference>
<dbReference type="STRING" id="1117379.BABA_24921"/>
<dbReference type="SUPFAM" id="SSF75304">
    <property type="entry name" value="Amidase signature (AS) enzymes"/>
    <property type="match status" value="1"/>
</dbReference>
<dbReference type="InterPro" id="IPR020556">
    <property type="entry name" value="Amidase_CS"/>
</dbReference>
<dbReference type="PANTHER" id="PTHR11895">
    <property type="entry name" value="TRANSAMIDASE"/>
    <property type="match status" value="1"/>
</dbReference>
<protein>
    <submittedName>
        <fullName evidence="3">Amidase</fullName>
    </submittedName>
</protein>
<dbReference type="Proteomes" id="UP000006316">
    <property type="component" value="Unassembled WGS sequence"/>
</dbReference>
<dbReference type="InterPro" id="IPR000120">
    <property type="entry name" value="Amidase"/>
</dbReference>
<evidence type="ECO:0000313" key="3">
    <source>
        <dbReference type="EMBL" id="EKN62722.1"/>
    </source>
</evidence>
<dbReference type="Gene3D" id="3.90.1300.10">
    <property type="entry name" value="Amidase signature (AS) domain"/>
    <property type="match status" value="1"/>
</dbReference>
<sequence length="483" mass="52316">MNFYEYSKYDATGLALLVKQKKVMPKELKQAALKGIEKINPTINAVVSILSKQADDEIDAGLPNGPFTGVPFLIKESSAQAKGISVQLGSRFGAGMTTSQDTNLMARFRRAGLVTIGTSTTPEFAFNFSTESLVYGPTRNPWNPSLSAGGSSGGASAAVAAGLVPIAHANDGAGSIRQPAAVNGLVGLKPTRGRIPNGPHRSEILCGLGNEFAVTRSVRDAAALLDSIGGVDIGARNWLEKPNRSYVSELQNKPKRLRIAWTDKPWNNAPVDQECKQALYKTVELCNDLGHDLIEASPVINAEKQLLATLRIWSANLSHSVNKIKEGLNRIPSANNLEASNWAIYQYGQTITAADLLEAFEINNTVSRIVGEFFSEYDVLLTPAIAQLPWPIGKLDANDPCLDAEEWTERMMAYSPFTNLFNTTGQPAISLPLGWSSEGLPIGMQLAARFGDESTLFQLASQLEEAQSWQDKRPNLSVMLQNK</sequence>
<dbReference type="Pfam" id="PF01425">
    <property type="entry name" value="Amidase"/>
    <property type="match status" value="1"/>
</dbReference>
<dbReference type="PATRIC" id="fig|1117379.3.peg.5160"/>
<evidence type="ECO:0000256" key="1">
    <source>
        <dbReference type="ARBA" id="ARBA00009199"/>
    </source>
</evidence>
<dbReference type="eggNOG" id="COG0154">
    <property type="taxonomic scope" value="Bacteria"/>
</dbReference>
<comment type="caution">
    <text evidence="3">The sequence shown here is derived from an EMBL/GenBank/DDBJ whole genome shotgun (WGS) entry which is preliminary data.</text>
</comment>
<organism evidence="3 4">
    <name type="scientific">Neobacillus bataviensis LMG 21833</name>
    <dbReference type="NCBI Taxonomy" id="1117379"/>
    <lineage>
        <taxon>Bacteria</taxon>
        <taxon>Bacillati</taxon>
        <taxon>Bacillota</taxon>
        <taxon>Bacilli</taxon>
        <taxon>Bacillales</taxon>
        <taxon>Bacillaceae</taxon>
        <taxon>Neobacillus</taxon>
    </lineage>
</organism>
<comment type="similarity">
    <text evidence="1">Belongs to the amidase family.</text>
</comment>
<proteinExistence type="inferred from homology"/>
<dbReference type="InterPro" id="IPR023631">
    <property type="entry name" value="Amidase_dom"/>
</dbReference>